<name>A0ACB8USK8_9EURO</name>
<gene>
    <name evidence="1" type="ORF">LOY88_004848</name>
</gene>
<proteinExistence type="predicted"/>
<reference evidence="1" key="1">
    <citation type="journal article" date="2022" name="bioRxiv">
        <title>Population genetic analysis of Ophidiomyces ophidiicola, the causative agent of snake fungal disease, indicates recent introductions to the USA.</title>
        <authorList>
            <person name="Ladner J.T."/>
            <person name="Palmer J.M."/>
            <person name="Ettinger C.L."/>
            <person name="Stajich J.E."/>
            <person name="Farrell T.M."/>
            <person name="Glorioso B.M."/>
            <person name="Lawson B."/>
            <person name="Price S.J."/>
            <person name="Stengle A.G."/>
            <person name="Grear D.A."/>
            <person name="Lorch J.M."/>
        </authorList>
    </citation>
    <scope>NUCLEOTIDE SEQUENCE</scope>
    <source>
        <strain evidence="1">NWHC 24266-5</strain>
    </source>
</reference>
<dbReference type="EMBL" id="JALBCA010000078">
    <property type="protein sequence ID" value="KAI2384157.1"/>
    <property type="molecule type" value="Genomic_DNA"/>
</dbReference>
<evidence type="ECO:0000313" key="1">
    <source>
        <dbReference type="EMBL" id="KAI2384157.1"/>
    </source>
</evidence>
<sequence>MPAPLAKGIVITISVLVAAGIAVYENPQIQEWLETSRRKIAMAISSWGEELNPYHSESREDISMTEELGDEAELRRRRIREDIQRRREILESSKRRKSTASCASFSTLVDSEGRLKSLKESDNSNSPVSRSTGVDITAVETVNRILDRSSVASPSSSSKIQLRINSQQELEVLEDIVRHRLPIPPMSEVSSDHPSESLVGLTPTSEFLGSEMPLSLESLPEQIWDRFLPPINNLTASSVSSHTEDDFVYTHPDLLNGGSISPPPTDFENVWHHDVSSTPSIASSASHIQNETFEIMSEGTLSDLGGDLGNSFTPTSWSEVGSVISSNDENHQ</sequence>
<organism evidence="1">
    <name type="scientific">Ophidiomyces ophidiicola</name>
    <dbReference type="NCBI Taxonomy" id="1387563"/>
    <lineage>
        <taxon>Eukaryota</taxon>
        <taxon>Fungi</taxon>
        <taxon>Dikarya</taxon>
        <taxon>Ascomycota</taxon>
        <taxon>Pezizomycotina</taxon>
        <taxon>Eurotiomycetes</taxon>
        <taxon>Eurotiomycetidae</taxon>
        <taxon>Onygenales</taxon>
        <taxon>Onygenaceae</taxon>
        <taxon>Ophidiomyces</taxon>
    </lineage>
</organism>
<accession>A0ACB8USK8</accession>
<comment type="caution">
    <text evidence="1">The sequence shown here is derived from an EMBL/GenBank/DDBJ whole genome shotgun (WGS) entry which is preliminary data.</text>
</comment>
<protein>
    <submittedName>
        <fullName evidence="1">Uncharacterized protein</fullName>
    </submittedName>
</protein>